<accession>A0ABV3DNK0</accession>
<organism evidence="3 4">
    <name type="scientific">Streptodolium elevatio</name>
    <dbReference type="NCBI Taxonomy" id="3157996"/>
    <lineage>
        <taxon>Bacteria</taxon>
        <taxon>Bacillati</taxon>
        <taxon>Actinomycetota</taxon>
        <taxon>Actinomycetes</taxon>
        <taxon>Kitasatosporales</taxon>
        <taxon>Streptomycetaceae</taxon>
        <taxon>Streptodolium</taxon>
    </lineage>
</organism>
<keyword evidence="4" id="KW-1185">Reference proteome</keyword>
<keyword evidence="2" id="KW-1133">Transmembrane helix</keyword>
<sequence>MTTLDAHWAYWSKESGDEQDYRVLSCSTGDPGQFTAAVQAENPGTPRTEDSGRPESLPWVVFGGHDEAEGAFCNVAVMDWTDRADWTNRRITATTWVTVPYSELSSRGAEYGDLYAALLSASMRDGSPVALQLPDGPAQLSAPVVGDAGPGAPGFSAPLLYWAAGVAALLLEGRVVITGAGRADVGERIAAIDAVCRMLPYGYRAGFSASTWAPVPEQAWQRLCFGDYAGDGLVRVPWGARVPQPAGPVARRYLDLLTGHLDAGEADRVLLWLRRNARSRPFTEPNRALEVLEALTLSEMVLAEVRSGQGDPDRVLKALSQKGVESFDEESRRSLFTFLFDCRDPALYPVMAQYPCAELNEAAVVALHRALAPASMTPDVPVSPGARAEVTGIVETFVTVAWEWEQADVDAFVARLLAVPHEWNVPHELVDVWVARFGAAPKREWPLSTSALLRTPQVGLAAVCRCAEKRPKSLGRLIALLSEAGKAPWLTVLRWAIDLPDPGTGSAGTLAQAVRQCPGVAVQTFRFAVAYARFGALPVALWQEWLRIAADDRLPEHTELGGWVGDYDPLADDGVTTRVSALTGLLLCLYGRQFAPPASDTAREYVAELTDAGKLLPRDAGGRLDDLPVRMLRGILRAHQDQPDSGALTVAVLLGALDRADDLGPKACGFLAAEALDSVGRLRTGVQEALAADTEGGSWRRLVAGIPQLALAVRLGQLEQDARGGRSTTELAGHWAWLQAQSPADAEPDPHVRHALQSWPGVRKQGAAYDLLLEVRSALLHDHGWTARQGDVWLVRTVRTILTKDWLGRNAADNLRHTLRERREVVSAEEQMLTAMLGDAPTRPPTGQAPPPPAPAAPAPPAAPSADPASGAQRSSNVPLEERRQTEHAKSGPRGARSRGPRQSAEWSDMPWFRNRRVLTVAAVVVALAAVLVVLFATGAFGAAGPSSEPAPPSPAAASASTLSSAASTVPEVPAARDVPANPEPLQASLASPIALFAALVTFCVLLYRRPRWSGQLTMRIRREDAPGYQVAAVLTPDRLGRAFAEGDTENPGLLQLPGNSARIRVSARRSWRHVRQVDLLVRVRFTDTGRRDAVRCPVGGRRMILGLDMRHDPNPAPELAESTHPPRPDTAPPPQSPYAYPPPLDAPTTAIPSFPNSSPPPANQPPTLHYPPGYVPPNPYASGEFSGGPESGGPGHWPGNRSGN</sequence>
<reference evidence="3 4" key="1">
    <citation type="submission" date="2024-06" db="EMBL/GenBank/DDBJ databases">
        <title>The Natural Products Discovery Center: Release of the First 8490 Sequenced Strains for Exploring Actinobacteria Biosynthetic Diversity.</title>
        <authorList>
            <person name="Kalkreuter E."/>
            <person name="Kautsar S.A."/>
            <person name="Yang D."/>
            <person name="Bader C.D."/>
            <person name="Teijaro C.N."/>
            <person name="Fluegel L."/>
            <person name="Davis C.M."/>
            <person name="Simpson J.R."/>
            <person name="Lauterbach L."/>
            <person name="Steele A.D."/>
            <person name="Gui C."/>
            <person name="Meng S."/>
            <person name="Li G."/>
            <person name="Viehrig K."/>
            <person name="Ye F."/>
            <person name="Su P."/>
            <person name="Kiefer A.F."/>
            <person name="Nichols A."/>
            <person name="Cepeda A.J."/>
            <person name="Yan W."/>
            <person name="Fan B."/>
            <person name="Jiang Y."/>
            <person name="Adhikari A."/>
            <person name="Zheng C.-J."/>
            <person name="Schuster L."/>
            <person name="Cowan T.M."/>
            <person name="Smanski M.J."/>
            <person name="Chevrette M.G."/>
            <person name="De Carvalho L.P.S."/>
            <person name="Shen B."/>
        </authorList>
    </citation>
    <scope>NUCLEOTIDE SEQUENCE [LARGE SCALE GENOMIC DNA]</scope>
    <source>
        <strain evidence="3 4">NPDC048946</strain>
    </source>
</reference>
<feature type="region of interest" description="Disordered" evidence="1">
    <location>
        <begin position="1108"/>
        <end position="1205"/>
    </location>
</feature>
<protein>
    <submittedName>
        <fullName evidence="3">Uncharacterized protein</fullName>
    </submittedName>
</protein>
<evidence type="ECO:0000256" key="1">
    <source>
        <dbReference type="SAM" id="MobiDB-lite"/>
    </source>
</evidence>
<evidence type="ECO:0000256" key="2">
    <source>
        <dbReference type="SAM" id="Phobius"/>
    </source>
</evidence>
<feature type="region of interest" description="Disordered" evidence="1">
    <location>
        <begin position="838"/>
        <end position="906"/>
    </location>
</feature>
<dbReference type="RefSeq" id="WP_358359039.1">
    <property type="nucleotide sequence ID" value="NZ_JBEZFP010000085.1"/>
</dbReference>
<feature type="region of interest" description="Disordered" evidence="1">
    <location>
        <begin position="944"/>
        <end position="963"/>
    </location>
</feature>
<feature type="compositionally biased region" description="Basic and acidic residues" evidence="1">
    <location>
        <begin position="880"/>
        <end position="890"/>
    </location>
</feature>
<dbReference type="EMBL" id="JBEZFP010000085">
    <property type="protein sequence ID" value="MEU8137315.1"/>
    <property type="molecule type" value="Genomic_DNA"/>
</dbReference>
<comment type="caution">
    <text evidence="3">The sequence shown here is derived from an EMBL/GenBank/DDBJ whole genome shotgun (WGS) entry which is preliminary data.</text>
</comment>
<keyword evidence="2" id="KW-0472">Membrane</keyword>
<feature type="compositionally biased region" description="Pro residues" evidence="1">
    <location>
        <begin position="1129"/>
        <end position="1146"/>
    </location>
</feature>
<feature type="compositionally biased region" description="Pro residues" evidence="1">
    <location>
        <begin position="842"/>
        <end position="863"/>
    </location>
</feature>
<evidence type="ECO:0000313" key="3">
    <source>
        <dbReference type="EMBL" id="MEU8137315.1"/>
    </source>
</evidence>
<name>A0ABV3DNK0_9ACTN</name>
<evidence type="ECO:0000313" key="4">
    <source>
        <dbReference type="Proteomes" id="UP001551482"/>
    </source>
</evidence>
<feature type="transmembrane region" description="Helical" evidence="2">
    <location>
        <begin position="990"/>
        <end position="1008"/>
    </location>
</feature>
<feature type="compositionally biased region" description="Gly residues" evidence="1">
    <location>
        <begin position="1186"/>
        <end position="1197"/>
    </location>
</feature>
<gene>
    <name evidence="3" type="ORF">AB0C36_27855</name>
</gene>
<keyword evidence="2" id="KW-0812">Transmembrane</keyword>
<dbReference type="Proteomes" id="UP001551482">
    <property type="component" value="Unassembled WGS sequence"/>
</dbReference>
<feature type="compositionally biased region" description="Low complexity" evidence="1">
    <location>
        <begin position="864"/>
        <end position="873"/>
    </location>
</feature>
<proteinExistence type="predicted"/>
<feature type="transmembrane region" description="Helical" evidence="2">
    <location>
        <begin position="918"/>
        <end position="944"/>
    </location>
</feature>